<sequence length="136" mass="15559">MVSVWIEFSQFTENSKRLQRKLSPTQISECALLLTRIGEHQKAYEMLDLLLDESASSGEEATVHPRGFARQWAMAELFEDALRRKDTYGAATCLHIMSLTANRAKLEPLANRILERCNVNPEQAKIIQGFIRLRPQ</sequence>
<dbReference type="EnsemblMetazoa" id="CJA35462.1">
    <property type="protein sequence ID" value="CJA35462.1"/>
    <property type="gene ID" value="WBGene00211309"/>
</dbReference>
<dbReference type="GO" id="GO:0032543">
    <property type="term" value="P:mitochondrial translation"/>
    <property type="evidence" value="ECO:0007669"/>
    <property type="project" value="InterPro"/>
</dbReference>
<dbReference type="AlphaFoldDB" id="A0A8R1EFT4"/>
<evidence type="ECO:0000313" key="2">
    <source>
        <dbReference type="Proteomes" id="UP000005237"/>
    </source>
</evidence>
<dbReference type="PANTHER" id="PTHR16276:SF1">
    <property type="entry name" value="SMALL RIBOSOMAL SUBUNIT PROTEIN MS39"/>
    <property type="match status" value="1"/>
</dbReference>
<dbReference type="GO" id="GO:0043024">
    <property type="term" value="F:ribosomal small subunit binding"/>
    <property type="evidence" value="ECO:0007669"/>
    <property type="project" value="InterPro"/>
</dbReference>
<keyword evidence="2" id="KW-1185">Reference proteome</keyword>
<accession>A0A8R1EFT4</accession>
<dbReference type="InterPro" id="IPR037387">
    <property type="entry name" value="PTCD3"/>
</dbReference>
<evidence type="ECO:0000313" key="1">
    <source>
        <dbReference type="EnsemblMetazoa" id="CJA35462.1"/>
    </source>
</evidence>
<protein>
    <submittedName>
        <fullName evidence="1">Uncharacterized protein</fullName>
    </submittedName>
</protein>
<organism evidence="1 2">
    <name type="scientific">Caenorhabditis japonica</name>
    <dbReference type="NCBI Taxonomy" id="281687"/>
    <lineage>
        <taxon>Eukaryota</taxon>
        <taxon>Metazoa</taxon>
        <taxon>Ecdysozoa</taxon>
        <taxon>Nematoda</taxon>
        <taxon>Chromadorea</taxon>
        <taxon>Rhabditida</taxon>
        <taxon>Rhabditina</taxon>
        <taxon>Rhabditomorpha</taxon>
        <taxon>Rhabditoidea</taxon>
        <taxon>Rhabditidae</taxon>
        <taxon>Peloderinae</taxon>
        <taxon>Caenorhabditis</taxon>
    </lineage>
</organism>
<dbReference type="GO" id="GO:0005739">
    <property type="term" value="C:mitochondrion"/>
    <property type="evidence" value="ECO:0007669"/>
    <property type="project" value="InterPro"/>
</dbReference>
<dbReference type="GO" id="GO:0019843">
    <property type="term" value="F:rRNA binding"/>
    <property type="evidence" value="ECO:0007669"/>
    <property type="project" value="InterPro"/>
</dbReference>
<name>A0A8R1EFT4_CAEJA</name>
<dbReference type="Proteomes" id="UP000005237">
    <property type="component" value="Unassembled WGS sequence"/>
</dbReference>
<dbReference type="PANTHER" id="PTHR16276">
    <property type="entry name" value="PENTATRICOPEPTIDE REPEAT DOMAIN-CONTAINING PROTEIN 3"/>
    <property type="match status" value="1"/>
</dbReference>
<reference evidence="1" key="2">
    <citation type="submission" date="2022-06" db="UniProtKB">
        <authorList>
            <consortium name="EnsemblMetazoa"/>
        </authorList>
    </citation>
    <scope>IDENTIFICATION</scope>
    <source>
        <strain evidence="1">DF5081</strain>
    </source>
</reference>
<reference evidence="2" key="1">
    <citation type="submission" date="2010-08" db="EMBL/GenBank/DDBJ databases">
        <authorList>
            <consortium name="Caenorhabditis japonica Sequencing Consortium"/>
            <person name="Wilson R.K."/>
        </authorList>
    </citation>
    <scope>NUCLEOTIDE SEQUENCE [LARGE SCALE GENOMIC DNA]</scope>
    <source>
        <strain evidence="2">DF5081</strain>
    </source>
</reference>
<proteinExistence type="predicted"/>